<keyword evidence="8" id="KW-0472">Membrane</keyword>
<evidence type="ECO:0000259" key="10">
    <source>
        <dbReference type="PROSITE" id="PS50109"/>
    </source>
</evidence>
<evidence type="ECO:0000256" key="4">
    <source>
        <dbReference type="ARBA" id="ARBA00022741"/>
    </source>
</evidence>
<evidence type="ECO:0000256" key="2">
    <source>
        <dbReference type="ARBA" id="ARBA00012438"/>
    </source>
</evidence>
<feature type="signal peptide" evidence="9">
    <location>
        <begin position="1"/>
        <end position="23"/>
    </location>
</feature>
<dbReference type="PANTHER" id="PTHR42878">
    <property type="entry name" value="TWO-COMPONENT HISTIDINE KINASE"/>
    <property type="match status" value="1"/>
</dbReference>
<proteinExistence type="predicted"/>
<dbReference type="Gene3D" id="2.60.40.2380">
    <property type="match status" value="1"/>
</dbReference>
<comment type="catalytic activity">
    <reaction evidence="1">
        <text>ATP + protein L-histidine = ADP + protein N-phospho-L-histidine.</text>
        <dbReference type="EC" id="2.7.13.3"/>
    </reaction>
</comment>
<feature type="transmembrane region" description="Helical" evidence="8">
    <location>
        <begin position="290"/>
        <end position="309"/>
    </location>
</feature>
<dbReference type="GO" id="GO:0007234">
    <property type="term" value="P:osmosensory signaling via phosphorelay pathway"/>
    <property type="evidence" value="ECO:0007669"/>
    <property type="project" value="TreeGrafter"/>
</dbReference>
<dbReference type="InterPro" id="IPR003661">
    <property type="entry name" value="HisK_dim/P_dom"/>
</dbReference>
<keyword evidence="4" id="KW-0547">Nucleotide-binding</keyword>
<dbReference type="SUPFAM" id="SSF55874">
    <property type="entry name" value="ATPase domain of HSP90 chaperone/DNA topoisomerase II/histidine kinase"/>
    <property type="match status" value="1"/>
</dbReference>
<dbReference type="InterPro" id="IPR036890">
    <property type="entry name" value="HATPase_C_sf"/>
</dbReference>
<dbReference type="GO" id="GO:0000155">
    <property type="term" value="F:phosphorelay sensor kinase activity"/>
    <property type="evidence" value="ECO:0007669"/>
    <property type="project" value="InterPro"/>
</dbReference>
<sequence>MTRSPALALLVCYLLATASMAWADMQVIGYVTGEQTAAEVAQLDDTAFTPLRDGQSLGFVDGAIWVKLDLDAAPDQEPIFLTIRPNHLDRIAVYDSQRPQTPFFMGGDSVASPATFLRNGYTVPLSRDLSGGSLLVRLDSHNLMQPSFGVMRLNEILRLEHILSIVFTVALSATLFYLLWALSAAFLHPSVLLGSYVLRLTCYLMVLFVHSGTWRVLTSGETLAPQDVAHNLSALCYISFAQIFDYVLLRELRGRWWQRLFLATVVAFSLAKSAAFAGGSVALALQLNNLSALVTLFLGTGAAIAAQHAQSGSFRISRTAVGLYFILQALPLLVLILADQMESAHFRALQELALINYSILPGAYVTYLLFQRQRRVVHEQRMLAEQRNALQATAEIEIAKRREISDLLAMLTHEVKTPLAMLQMAQTIGEMNEQLVGKAAGTIKHILQQCDRVDEIENGQLTVEMAPINLTQALRNASDDTRASVDIASCPAAQVDADPNLLQIVLQNLLYNAQKYHRPGTPITAEITQDETQTELRLANLCRSNTMPDPNRMFDKYYRHSGAAAQSGTGLGLYIVAQLCSRMAVTVHAEIVAERVILVLRFARATKIYVSK</sequence>
<evidence type="ECO:0000256" key="3">
    <source>
        <dbReference type="ARBA" id="ARBA00022679"/>
    </source>
</evidence>
<reference evidence="11 12" key="1">
    <citation type="submission" date="2017-05" db="EMBL/GenBank/DDBJ databases">
        <title>Genome Sequence of Loktanella vestfoldensis Strain SMR4r Isolated from a Culture of the Diatom Skeletonema marinoi.</title>
        <authorList>
            <person name="Topel M."/>
            <person name="Pinder M.I.M."/>
            <person name="Johansson O.N."/>
            <person name="Kourtchenko O."/>
            <person name="Godhe A."/>
            <person name="Clarke A.K."/>
        </authorList>
    </citation>
    <scope>NUCLEOTIDE SEQUENCE [LARGE SCALE GENOMIC DNA]</scope>
    <source>
        <strain evidence="11 12">SMR4r</strain>
    </source>
</reference>
<evidence type="ECO:0000313" key="11">
    <source>
        <dbReference type="EMBL" id="ARU02397.1"/>
    </source>
</evidence>
<dbReference type="AlphaFoldDB" id="A0A1Y0EFN2"/>
<dbReference type="OrthoDB" id="9795133at2"/>
<dbReference type="PROSITE" id="PS50109">
    <property type="entry name" value="HIS_KIN"/>
    <property type="match status" value="1"/>
</dbReference>
<dbReference type="GO" id="GO:0005524">
    <property type="term" value="F:ATP binding"/>
    <property type="evidence" value="ECO:0007669"/>
    <property type="project" value="UniProtKB-KW"/>
</dbReference>
<keyword evidence="7" id="KW-0902">Two-component regulatory system</keyword>
<dbReference type="Pfam" id="PF02518">
    <property type="entry name" value="HATPase_c"/>
    <property type="match status" value="1"/>
</dbReference>
<feature type="transmembrane region" description="Helical" evidence="8">
    <location>
        <begin position="162"/>
        <end position="187"/>
    </location>
</feature>
<dbReference type="InterPro" id="IPR011622">
    <property type="entry name" value="7TMR_DISM_rcpt_extracell_dom2"/>
</dbReference>
<dbReference type="PANTHER" id="PTHR42878:SF7">
    <property type="entry name" value="SENSOR HISTIDINE KINASE GLRK"/>
    <property type="match status" value="1"/>
</dbReference>
<dbReference type="InterPro" id="IPR050351">
    <property type="entry name" value="BphY/WalK/GraS-like"/>
</dbReference>
<dbReference type="EMBL" id="CP021431">
    <property type="protein sequence ID" value="ARU02397.1"/>
    <property type="molecule type" value="Genomic_DNA"/>
</dbReference>
<evidence type="ECO:0000256" key="8">
    <source>
        <dbReference type="SAM" id="Phobius"/>
    </source>
</evidence>
<dbReference type="EC" id="2.7.13.3" evidence="2"/>
<gene>
    <name evidence="11" type="primary">srrB</name>
    <name evidence="11" type="ORF">LOKVESSMR4R_03114</name>
</gene>
<name>A0A1Y0EFN2_9RHOB</name>
<accession>A0A1Y0EFN2</accession>
<dbReference type="InterPro" id="IPR036097">
    <property type="entry name" value="HisK_dim/P_sf"/>
</dbReference>
<evidence type="ECO:0000256" key="1">
    <source>
        <dbReference type="ARBA" id="ARBA00000085"/>
    </source>
</evidence>
<evidence type="ECO:0000256" key="5">
    <source>
        <dbReference type="ARBA" id="ARBA00022777"/>
    </source>
</evidence>
<evidence type="ECO:0000256" key="7">
    <source>
        <dbReference type="ARBA" id="ARBA00023012"/>
    </source>
</evidence>
<keyword evidence="6" id="KW-0067">ATP-binding</keyword>
<dbReference type="GO" id="GO:0030295">
    <property type="term" value="F:protein kinase activator activity"/>
    <property type="evidence" value="ECO:0007669"/>
    <property type="project" value="TreeGrafter"/>
</dbReference>
<dbReference type="Gene3D" id="3.30.565.10">
    <property type="entry name" value="Histidine kinase-like ATPase, C-terminal domain"/>
    <property type="match status" value="1"/>
</dbReference>
<evidence type="ECO:0000256" key="6">
    <source>
        <dbReference type="ARBA" id="ARBA00022840"/>
    </source>
</evidence>
<dbReference type="CDD" id="cd00082">
    <property type="entry name" value="HisKA"/>
    <property type="match status" value="1"/>
</dbReference>
<keyword evidence="5" id="KW-0418">Kinase</keyword>
<dbReference type="Gene3D" id="1.10.287.130">
    <property type="match status" value="1"/>
</dbReference>
<organism evidence="11 12">
    <name type="scientific">Yoonia vestfoldensis</name>
    <dbReference type="NCBI Taxonomy" id="245188"/>
    <lineage>
        <taxon>Bacteria</taxon>
        <taxon>Pseudomonadati</taxon>
        <taxon>Pseudomonadota</taxon>
        <taxon>Alphaproteobacteria</taxon>
        <taxon>Rhodobacterales</taxon>
        <taxon>Paracoccaceae</taxon>
        <taxon>Yoonia</taxon>
    </lineage>
</organism>
<feature type="transmembrane region" description="Helical" evidence="8">
    <location>
        <begin position="196"/>
        <end position="217"/>
    </location>
</feature>
<feature type="domain" description="Histidine kinase" evidence="10">
    <location>
        <begin position="410"/>
        <end position="606"/>
    </location>
</feature>
<dbReference type="InterPro" id="IPR003594">
    <property type="entry name" value="HATPase_dom"/>
</dbReference>
<dbReference type="GO" id="GO:0000156">
    <property type="term" value="F:phosphorelay response regulator activity"/>
    <property type="evidence" value="ECO:0007669"/>
    <property type="project" value="TreeGrafter"/>
</dbReference>
<dbReference type="SUPFAM" id="SSF47384">
    <property type="entry name" value="Homodimeric domain of signal transducing histidine kinase"/>
    <property type="match status" value="1"/>
</dbReference>
<keyword evidence="8" id="KW-1133">Transmembrane helix</keyword>
<feature type="transmembrane region" description="Helical" evidence="8">
    <location>
        <begin position="321"/>
        <end position="340"/>
    </location>
</feature>
<feature type="chain" id="PRO_5012982449" description="histidine kinase" evidence="9">
    <location>
        <begin position="24"/>
        <end position="612"/>
    </location>
</feature>
<evidence type="ECO:0000256" key="9">
    <source>
        <dbReference type="SAM" id="SignalP"/>
    </source>
</evidence>
<evidence type="ECO:0000313" key="12">
    <source>
        <dbReference type="Proteomes" id="UP000195273"/>
    </source>
</evidence>
<keyword evidence="9" id="KW-0732">Signal</keyword>
<feature type="transmembrane region" description="Helical" evidence="8">
    <location>
        <begin position="352"/>
        <end position="370"/>
    </location>
</feature>
<dbReference type="Pfam" id="PF07696">
    <property type="entry name" value="7TMR-DISMED2"/>
    <property type="match status" value="1"/>
</dbReference>
<keyword evidence="12" id="KW-1185">Reference proteome</keyword>
<dbReference type="KEGG" id="lvs:LOKVESSMR4R_03114"/>
<dbReference type="SMART" id="SM00387">
    <property type="entry name" value="HATPase_c"/>
    <property type="match status" value="1"/>
</dbReference>
<dbReference type="Proteomes" id="UP000195273">
    <property type="component" value="Chromosome"/>
</dbReference>
<feature type="transmembrane region" description="Helical" evidence="8">
    <location>
        <begin position="229"/>
        <end position="248"/>
    </location>
</feature>
<keyword evidence="3 11" id="KW-0808">Transferase</keyword>
<protein>
    <recommendedName>
        <fullName evidence="2">histidine kinase</fullName>
        <ecNumber evidence="2">2.7.13.3</ecNumber>
    </recommendedName>
</protein>
<dbReference type="RefSeq" id="WP_087210311.1">
    <property type="nucleotide sequence ID" value="NZ_CP021431.1"/>
</dbReference>
<feature type="transmembrane region" description="Helical" evidence="8">
    <location>
        <begin position="260"/>
        <end position="284"/>
    </location>
</feature>
<dbReference type="InterPro" id="IPR005467">
    <property type="entry name" value="His_kinase_dom"/>
</dbReference>
<keyword evidence="8" id="KW-0812">Transmembrane</keyword>